<dbReference type="SMART" id="SM00275">
    <property type="entry name" value="G_alpha"/>
    <property type="match status" value="1"/>
</dbReference>
<protein>
    <submittedName>
        <fullName evidence="7">Uncharacterized protein</fullName>
    </submittedName>
</protein>
<feature type="binding site" evidence="5">
    <location>
        <begin position="512"/>
        <end position="513"/>
    </location>
    <ligand>
        <name>GTP</name>
        <dbReference type="ChEBI" id="CHEBI:37565"/>
    </ligand>
</feature>
<feature type="binding site" evidence="5">
    <location>
        <begin position="562"/>
        <end position="566"/>
    </location>
    <ligand>
        <name>GTP</name>
        <dbReference type="ChEBI" id="CHEBI:37565"/>
    </ligand>
</feature>
<keyword evidence="8" id="KW-1185">Reference proteome</keyword>
<dbReference type="Proteomes" id="UP001211065">
    <property type="component" value="Unassembled WGS sequence"/>
</dbReference>
<dbReference type="EMBL" id="JADGJW010000353">
    <property type="protein sequence ID" value="KAJ3219063.1"/>
    <property type="molecule type" value="Genomic_DNA"/>
</dbReference>
<dbReference type="InterPro" id="IPR029044">
    <property type="entry name" value="Nucleotide-diphossugar_trans"/>
</dbReference>
<dbReference type="CDD" id="cd00066">
    <property type="entry name" value="G-alpha"/>
    <property type="match status" value="1"/>
</dbReference>
<evidence type="ECO:0000256" key="5">
    <source>
        <dbReference type="PIRSR" id="PIRSR601019-1"/>
    </source>
</evidence>
<evidence type="ECO:0000313" key="7">
    <source>
        <dbReference type="EMBL" id="KAJ3219063.1"/>
    </source>
</evidence>
<keyword evidence="4" id="KW-0807">Transducer</keyword>
<gene>
    <name evidence="7" type="ORF">HK099_004830</name>
</gene>
<keyword evidence="2 5" id="KW-0547">Nucleotide-binding</keyword>
<dbReference type="Pfam" id="PF13896">
    <property type="entry name" value="Glyco_transf_49"/>
    <property type="match status" value="1"/>
</dbReference>
<dbReference type="InterPro" id="IPR027417">
    <property type="entry name" value="P-loop_NTPase"/>
</dbReference>
<dbReference type="PRINTS" id="PR00318">
    <property type="entry name" value="GPROTEINA"/>
</dbReference>
<dbReference type="Gene3D" id="3.90.550.10">
    <property type="entry name" value="Spore Coat Polysaccharide Biosynthesis Protein SpsA, Chain A"/>
    <property type="match status" value="1"/>
</dbReference>
<dbReference type="PANTHER" id="PTHR10218:SF302">
    <property type="entry name" value="GUANINE NUCLEOTIDE-BINDING PROTEIN ALPHA-5 SUBUNIT"/>
    <property type="match status" value="1"/>
</dbReference>
<dbReference type="SUPFAM" id="SSF53448">
    <property type="entry name" value="Nucleotide-diphospho-sugar transferases"/>
    <property type="match status" value="1"/>
</dbReference>
<feature type="binding site" evidence="5">
    <location>
        <begin position="649"/>
        <end position="652"/>
    </location>
    <ligand>
        <name>GTP</name>
        <dbReference type="ChEBI" id="CHEBI:37565"/>
    </ligand>
</feature>
<dbReference type="Gene3D" id="3.40.50.300">
    <property type="entry name" value="P-loop containing nucleotide triphosphate hydrolases"/>
    <property type="match status" value="1"/>
</dbReference>
<sequence length="750" mass="87351">MYTTAQFNNKLILHQTEYWRKEEIAAKVAKKELLSKKEVKPNGSGLNKIKTSLVFDKLFQNALKPSKVEPYYFEGQGTPGEFEVTLTSLITVDRFPKLLNCMKTFDGPVSVALHINDDEMLNLNLYKLNNFISSNLEFIRNRLDIHVVIDKFPRQLNYLRNIARFFSKTDLLLPLDVDFIVNKNLIKNLIRNQFALKKLYSGEAVFIIPAFEFMGELKSITTFENFPQKKEQVVNLFDDKKLMIFHGPENKGHLSTNYTIWLNATESYQIESNSFSYEPYAIVNKNTVPWSDERFVGYGGNKAAWWYEIYLSGLEFWVLPNDFLIHQYHEYDDSIRVAEEDVDVNISDLEVENGVNLQEILIQPGLKKSARSRSEKIEKKLKEDEKKSKIDPPKRILILGGSNQGKSTILRQVRIAQAKAFTEEEKDHFKIIIHNNILDNMKNLLNGIEKLGLQEKYLKEICEADHHIRLISQYERKKKISKDIADILIKTWKTDCLKEAWERRFEIANIQDSALVFFEEMELILSDDYVPTNQHIVNARKPTQNITDVIVNVPKGRLQFFDFGGQKSLRKYWLPYFDNAHGILFVVAISSYYQFVEEDEFGTEKHLERDDEKDKTAAASNKLLDSLNIFTEVFNNPTLLKSTMILCFNKMDLFEKNLKKFPIKNYFTDFEGENIKRNHLIFFFYLGDDSDLKLAKKYFSKLFVKDAIKEKKAPFVHFTTSTDTKLMKKIICDILETLIRQSLSSAGFAI</sequence>
<keyword evidence="3 5" id="KW-0342">GTP-binding</keyword>
<dbReference type="Gene3D" id="1.10.400.10">
    <property type="entry name" value="GI Alpha 1, domain 2-like"/>
    <property type="match status" value="1"/>
</dbReference>
<keyword evidence="1 6" id="KW-0479">Metal-binding</keyword>
<dbReference type="SUPFAM" id="SSF47895">
    <property type="entry name" value="Transducin (alpha subunit), insertion domain"/>
    <property type="match status" value="1"/>
</dbReference>
<comment type="caution">
    <text evidence="7">The sequence shown here is derived from an EMBL/GenBank/DDBJ whole genome shotgun (WGS) entry which is preliminary data.</text>
</comment>
<name>A0AAD5TZR7_9FUNG</name>
<evidence type="ECO:0000256" key="2">
    <source>
        <dbReference type="ARBA" id="ARBA00022741"/>
    </source>
</evidence>
<dbReference type="GO" id="GO:0001664">
    <property type="term" value="F:G protein-coupled receptor binding"/>
    <property type="evidence" value="ECO:0007669"/>
    <property type="project" value="TreeGrafter"/>
</dbReference>
<dbReference type="PANTHER" id="PTHR10218">
    <property type="entry name" value="GTP-BINDING PROTEIN ALPHA SUBUNIT"/>
    <property type="match status" value="1"/>
</dbReference>
<proteinExistence type="predicted"/>
<dbReference type="SUPFAM" id="SSF52540">
    <property type="entry name" value="P-loop containing nucleoside triphosphate hydrolases"/>
    <property type="match status" value="1"/>
</dbReference>
<evidence type="ECO:0000256" key="6">
    <source>
        <dbReference type="PIRSR" id="PIRSR601019-2"/>
    </source>
</evidence>
<dbReference type="InterPro" id="IPR001019">
    <property type="entry name" value="Gprotein_alpha_su"/>
</dbReference>
<feature type="binding site" evidence="6">
    <location>
        <position position="543"/>
    </location>
    <ligand>
        <name>Mg(2+)</name>
        <dbReference type="ChEBI" id="CHEBI:18420"/>
    </ligand>
</feature>
<reference evidence="7" key="1">
    <citation type="submission" date="2020-05" db="EMBL/GenBank/DDBJ databases">
        <title>Phylogenomic resolution of chytrid fungi.</title>
        <authorList>
            <person name="Stajich J.E."/>
            <person name="Amses K."/>
            <person name="Simmons R."/>
            <person name="Seto K."/>
            <person name="Myers J."/>
            <person name="Bonds A."/>
            <person name="Quandt C.A."/>
            <person name="Barry K."/>
            <person name="Liu P."/>
            <person name="Grigoriev I."/>
            <person name="Longcore J.E."/>
            <person name="James T.Y."/>
        </authorList>
    </citation>
    <scope>NUCLEOTIDE SEQUENCE</scope>
    <source>
        <strain evidence="7">JEL0476</strain>
    </source>
</reference>
<dbReference type="InterPro" id="IPR011025">
    <property type="entry name" value="GproteinA_insert"/>
</dbReference>
<accession>A0AAD5TZR7</accession>
<keyword evidence="6" id="KW-0460">Magnesium</keyword>
<dbReference type="GO" id="GO:0005525">
    <property type="term" value="F:GTP binding"/>
    <property type="evidence" value="ECO:0007669"/>
    <property type="project" value="UniProtKB-KW"/>
</dbReference>
<dbReference type="FunFam" id="3.40.50.300:FF:000692">
    <property type="entry name" value="Guanine nucleotide-binding protein subunit alpha"/>
    <property type="match status" value="1"/>
</dbReference>
<evidence type="ECO:0000256" key="4">
    <source>
        <dbReference type="ARBA" id="ARBA00023224"/>
    </source>
</evidence>
<dbReference type="GO" id="GO:0046872">
    <property type="term" value="F:metal ion binding"/>
    <property type="evidence" value="ECO:0007669"/>
    <property type="project" value="UniProtKB-KW"/>
</dbReference>
<organism evidence="7 8">
    <name type="scientific">Clydaea vesicula</name>
    <dbReference type="NCBI Taxonomy" id="447962"/>
    <lineage>
        <taxon>Eukaryota</taxon>
        <taxon>Fungi</taxon>
        <taxon>Fungi incertae sedis</taxon>
        <taxon>Chytridiomycota</taxon>
        <taxon>Chytridiomycota incertae sedis</taxon>
        <taxon>Chytridiomycetes</taxon>
        <taxon>Lobulomycetales</taxon>
        <taxon>Lobulomycetaceae</taxon>
        <taxon>Clydaea</taxon>
    </lineage>
</organism>
<dbReference type="GO" id="GO:0003924">
    <property type="term" value="F:GTPase activity"/>
    <property type="evidence" value="ECO:0007669"/>
    <property type="project" value="InterPro"/>
</dbReference>
<evidence type="ECO:0000256" key="3">
    <source>
        <dbReference type="ARBA" id="ARBA00023134"/>
    </source>
</evidence>
<evidence type="ECO:0000256" key="1">
    <source>
        <dbReference type="ARBA" id="ARBA00022723"/>
    </source>
</evidence>
<dbReference type="GO" id="GO:0005737">
    <property type="term" value="C:cytoplasm"/>
    <property type="evidence" value="ECO:0007669"/>
    <property type="project" value="TreeGrafter"/>
</dbReference>
<feature type="binding site" evidence="6">
    <location>
        <position position="407"/>
    </location>
    <ligand>
        <name>Mg(2+)</name>
        <dbReference type="ChEBI" id="CHEBI:18420"/>
    </ligand>
</feature>
<dbReference type="PROSITE" id="PS51882">
    <property type="entry name" value="G_ALPHA"/>
    <property type="match status" value="1"/>
</dbReference>
<dbReference type="GO" id="GO:0007188">
    <property type="term" value="P:adenylate cyclase-modulating G protein-coupled receptor signaling pathway"/>
    <property type="evidence" value="ECO:0007669"/>
    <property type="project" value="TreeGrafter"/>
</dbReference>
<evidence type="ECO:0000313" key="8">
    <source>
        <dbReference type="Proteomes" id="UP001211065"/>
    </source>
</evidence>
<dbReference type="Pfam" id="PF00503">
    <property type="entry name" value="G-alpha"/>
    <property type="match status" value="1"/>
</dbReference>
<dbReference type="GO" id="GO:0005834">
    <property type="term" value="C:heterotrimeric G-protein complex"/>
    <property type="evidence" value="ECO:0007669"/>
    <property type="project" value="TreeGrafter"/>
</dbReference>
<dbReference type="GO" id="GO:0031683">
    <property type="term" value="F:G-protein beta/gamma-subunit complex binding"/>
    <property type="evidence" value="ECO:0007669"/>
    <property type="project" value="InterPro"/>
</dbReference>
<dbReference type="AlphaFoldDB" id="A0AAD5TZR7"/>